<keyword evidence="4" id="KW-0973">c-di-GMP</keyword>
<name>A0A2S7DX30_9XANT</name>
<evidence type="ECO:0000256" key="8">
    <source>
        <dbReference type="ARBA" id="ARBA00023136"/>
    </source>
</evidence>
<dbReference type="EC" id="3.1.4.52" evidence="2"/>
<comment type="caution">
    <text evidence="10">The sequence shown here is derived from an EMBL/GenBank/DDBJ whole genome shotgun (WGS) entry which is preliminary data.</text>
</comment>
<evidence type="ECO:0000256" key="4">
    <source>
        <dbReference type="ARBA" id="ARBA00022636"/>
    </source>
</evidence>
<dbReference type="GO" id="GO:0005886">
    <property type="term" value="C:plasma membrane"/>
    <property type="evidence" value="ECO:0007669"/>
    <property type="project" value="UniProtKB-SubCell"/>
</dbReference>
<accession>A0A2S7DX30</accession>
<dbReference type="SMART" id="SM00052">
    <property type="entry name" value="EAL"/>
    <property type="match status" value="1"/>
</dbReference>
<evidence type="ECO:0000256" key="5">
    <source>
        <dbReference type="ARBA" id="ARBA00022692"/>
    </source>
</evidence>
<keyword evidence="7" id="KW-1133">Transmembrane helix</keyword>
<keyword evidence="5" id="KW-0812">Transmembrane</keyword>
<keyword evidence="8" id="KW-0472">Membrane</keyword>
<dbReference type="InterPro" id="IPR050706">
    <property type="entry name" value="Cyclic-di-GMP_PDE-like"/>
</dbReference>
<comment type="subcellular location">
    <subcellularLocation>
        <location evidence="1">Cell membrane</location>
        <topology evidence="1">Multi-pass membrane protein</topology>
    </subcellularLocation>
</comment>
<sequence>MKRQRIIRVTVLLVVLCASVPVGLSYYLAWRLALSREQSRLSQLASLSIRRTEAAFGQAHAMLLDMAKTRTPACSPAHLAQMRALVLTSPAIEELGHFRQQRLRCTSWGKLPKALPQAPADFLVRSGISVTTRLRPLANPQHPLIALRLGDYNVLIDPTTLVDIDVPPGLQLAVGTPEGHILSSTGAAAERLLTATHAQPTAHATQEQEQEQVLYGRDRRGDWVAVVTEPVAYLRGPLAAARLQVVPAGIAVAVLLVTLVLWVSRRRLSPLARLRVAVRRGEFVVHYQPIIALESGACVGAEALVRWQQPDGPLVPPDAFVPLAEESGLILPITDLVVAQVVRELGPTLAADPTLHVAINVSAEDIKSGRVQSLLAEALRGSGVDSGQLWVEATERSLMDIEAARATIIHLRGAGHTVSIDDFGTGYSSLQYLQGLPLDALKIDKSFVDTIGTHSATSAVTAHIIDMAKTLRLRTIAEGVERQEQLDYLRAHGVDLAQGWLFSRALPALGFIAYHARARARGAAQHARTSPAQPG</sequence>
<dbReference type="Proteomes" id="UP000239561">
    <property type="component" value="Unassembled WGS sequence"/>
</dbReference>
<dbReference type="AlphaFoldDB" id="A0A2S7DX30"/>
<keyword evidence="6" id="KW-0378">Hydrolase</keyword>
<dbReference type="InterPro" id="IPR001633">
    <property type="entry name" value="EAL_dom"/>
</dbReference>
<dbReference type="PANTHER" id="PTHR33121">
    <property type="entry name" value="CYCLIC DI-GMP PHOSPHODIESTERASE PDEF"/>
    <property type="match status" value="1"/>
</dbReference>
<dbReference type="Gene3D" id="3.20.20.450">
    <property type="entry name" value="EAL domain"/>
    <property type="match status" value="1"/>
</dbReference>
<dbReference type="SUPFAM" id="SSF141868">
    <property type="entry name" value="EAL domain-like"/>
    <property type="match status" value="1"/>
</dbReference>
<gene>
    <name evidence="10" type="ORF">XcuCFBP2542_01335</name>
</gene>
<evidence type="ECO:0000256" key="1">
    <source>
        <dbReference type="ARBA" id="ARBA00004651"/>
    </source>
</evidence>
<dbReference type="RefSeq" id="WP_104601840.1">
    <property type="nucleotide sequence ID" value="NZ_CP033326.1"/>
</dbReference>
<comment type="catalytic activity">
    <reaction evidence="9">
        <text>3',3'-c-di-GMP + H2O = 5'-phosphoguanylyl(3'-&gt;5')guanosine + H(+)</text>
        <dbReference type="Rhea" id="RHEA:24902"/>
        <dbReference type="ChEBI" id="CHEBI:15377"/>
        <dbReference type="ChEBI" id="CHEBI:15378"/>
        <dbReference type="ChEBI" id="CHEBI:58754"/>
        <dbReference type="ChEBI" id="CHEBI:58805"/>
        <dbReference type="EC" id="3.1.4.52"/>
    </reaction>
</comment>
<evidence type="ECO:0000256" key="6">
    <source>
        <dbReference type="ARBA" id="ARBA00022801"/>
    </source>
</evidence>
<dbReference type="GO" id="GO:0071111">
    <property type="term" value="F:cyclic-guanylate-specific phosphodiesterase activity"/>
    <property type="evidence" value="ECO:0007669"/>
    <property type="project" value="UniProtKB-EC"/>
</dbReference>
<dbReference type="PROSITE" id="PS50883">
    <property type="entry name" value="EAL"/>
    <property type="match status" value="1"/>
</dbReference>
<evidence type="ECO:0000313" key="11">
    <source>
        <dbReference type="Proteomes" id="UP000239561"/>
    </source>
</evidence>
<dbReference type="Pfam" id="PF12792">
    <property type="entry name" value="CSS-motif"/>
    <property type="match status" value="1"/>
</dbReference>
<dbReference type="PANTHER" id="PTHR33121:SF79">
    <property type="entry name" value="CYCLIC DI-GMP PHOSPHODIESTERASE PDED-RELATED"/>
    <property type="match status" value="1"/>
</dbReference>
<dbReference type="Pfam" id="PF00563">
    <property type="entry name" value="EAL"/>
    <property type="match status" value="1"/>
</dbReference>
<evidence type="ECO:0000256" key="2">
    <source>
        <dbReference type="ARBA" id="ARBA00012282"/>
    </source>
</evidence>
<reference evidence="10 11" key="1">
    <citation type="submission" date="2016-08" db="EMBL/GenBank/DDBJ databases">
        <authorList>
            <person name="Seilhamer J.J."/>
        </authorList>
    </citation>
    <scope>NUCLEOTIDE SEQUENCE [LARGE SCALE GENOMIC DNA]</scope>
    <source>
        <strain evidence="10 11">CFBP2542</strain>
    </source>
</reference>
<dbReference type="CDD" id="cd01948">
    <property type="entry name" value="EAL"/>
    <property type="match status" value="1"/>
</dbReference>
<organism evidence="10 11">
    <name type="scientific">Xanthomonas cucurbitae</name>
    <dbReference type="NCBI Taxonomy" id="56453"/>
    <lineage>
        <taxon>Bacteria</taxon>
        <taxon>Pseudomonadati</taxon>
        <taxon>Pseudomonadota</taxon>
        <taxon>Gammaproteobacteria</taxon>
        <taxon>Lysobacterales</taxon>
        <taxon>Lysobacteraceae</taxon>
        <taxon>Xanthomonas</taxon>
    </lineage>
</organism>
<proteinExistence type="predicted"/>
<evidence type="ECO:0000313" key="10">
    <source>
        <dbReference type="EMBL" id="PPU78376.1"/>
    </source>
</evidence>
<dbReference type="EMBL" id="MDED01000002">
    <property type="protein sequence ID" value="PPU78376.1"/>
    <property type="molecule type" value="Genomic_DNA"/>
</dbReference>
<dbReference type="InterPro" id="IPR035919">
    <property type="entry name" value="EAL_sf"/>
</dbReference>
<protein>
    <recommendedName>
        <fullName evidence="2">cyclic-guanylate-specific phosphodiesterase</fullName>
        <ecNumber evidence="2">3.1.4.52</ecNumber>
    </recommendedName>
</protein>
<keyword evidence="3" id="KW-1003">Cell membrane</keyword>
<dbReference type="OrthoDB" id="9812358at2"/>
<evidence type="ECO:0000256" key="3">
    <source>
        <dbReference type="ARBA" id="ARBA00022475"/>
    </source>
</evidence>
<dbReference type="InterPro" id="IPR024744">
    <property type="entry name" value="CSS-motif_dom"/>
</dbReference>
<evidence type="ECO:0000256" key="9">
    <source>
        <dbReference type="ARBA" id="ARBA00034290"/>
    </source>
</evidence>
<evidence type="ECO:0000256" key="7">
    <source>
        <dbReference type="ARBA" id="ARBA00022989"/>
    </source>
</evidence>